<reference evidence="6" key="2">
    <citation type="submission" date="2020-09" db="EMBL/GenBank/DDBJ databases">
        <authorList>
            <person name="Sun Q."/>
            <person name="Kim S."/>
        </authorList>
    </citation>
    <scope>NUCLEOTIDE SEQUENCE</scope>
    <source>
        <strain evidence="6">KCTC 32182</strain>
    </source>
</reference>
<evidence type="ECO:0000256" key="4">
    <source>
        <dbReference type="PROSITE-ProRule" id="PRU01161"/>
    </source>
</evidence>
<dbReference type="GO" id="GO:0016042">
    <property type="term" value="P:lipid catabolic process"/>
    <property type="evidence" value="ECO:0007669"/>
    <property type="project" value="UniProtKB-UniRule"/>
</dbReference>
<dbReference type="InterPro" id="IPR050301">
    <property type="entry name" value="NTE"/>
</dbReference>
<comment type="caution">
    <text evidence="4">Lacks conserved residue(s) required for the propagation of feature annotation.</text>
</comment>
<dbReference type="PANTHER" id="PTHR14226">
    <property type="entry name" value="NEUROPATHY TARGET ESTERASE/SWISS CHEESE D.MELANOGASTER"/>
    <property type="match status" value="1"/>
</dbReference>
<sequence length="378" mass="41569">MTETPRTGLVLSGGGARAAYQAGVLLAISRMQSAPERNPFPVICGTSAGAINAVALASGAEDFRRTAHYLTKIWKRVHIDDVYDGSIAYFLKTFLHFGVSILTAGRAWGPPASFLDNRPLRHFLDDVMDLSGVGRAIGSGALEALALSASCYTTGISVTFFQGKTELEEWTRHQRVGVREALTLDHLLATSAIPLLFPAVKLSDGYYCDGAVRQMTPLSPALHLGADRLFVVGLAHQHHGMERRRSGSYPSPAQVFGHLLNSVFLDSMATDLERLVRVNHTMSLLARDPDLVHETRLRKVDIFMLNPSQSLEKIAHKHIRLFPPMLRFLLRGTGGTGQRGAVLATYLLFEPGYTRELISLGYQDAMVQRDAICRFLEL</sequence>
<dbReference type="PANTHER" id="PTHR14226:SF57">
    <property type="entry name" value="BLR7027 PROTEIN"/>
    <property type="match status" value="1"/>
</dbReference>
<proteinExistence type="predicted"/>
<dbReference type="InterPro" id="IPR002641">
    <property type="entry name" value="PNPLA_dom"/>
</dbReference>
<keyword evidence="2 4" id="KW-0442">Lipid degradation</keyword>
<dbReference type="RefSeq" id="WP_189534072.1">
    <property type="nucleotide sequence ID" value="NZ_BMYX01000011.1"/>
</dbReference>
<keyword evidence="1 4" id="KW-0378">Hydrolase</keyword>
<evidence type="ECO:0000259" key="5">
    <source>
        <dbReference type="PROSITE" id="PS51635"/>
    </source>
</evidence>
<reference evidence="6" key="1">
    <citation type="journal article" date="2014" name="Int. J. Syst. Evol. Microbiol.">
        <title>Complete genome sequence of Corynebacterium casei LMG S-19264T (=DSM 44701T), isolated from a smear-ripened cheese.</title>
        <authorList>
            <consortium name="US DOE Joint Genome Institute (JGI-PGF)"/>
            <person name="Walter F."/>
            <person name="Albersmeier A."/>
            <person name="Kalinowski J."/>
            <person name="Ruckert C."/>
        </authorList>
    </citation>
    <scope>NUCLEOTIDE SEQUENCE</scope>
    <source>
        <strain evidence="6">KCTC 32182</strain>
    </source>
</reference>
<feature type="active site" description="Nucleophile" evidence="4">
    <location>
        <position position="47"/>
    </location>
</feature>
<evidence type="ECO:0000256" key="1">
    <source>
        <dbReference type="ARBA" id="ARBA00022801"/>
    </source>
</evidence>
<dbReference type="GO" id="GO:0016787">
    <property type="term" value="F:hydrolase activity"/>
    <property type="evidence" value="ECO:0007669"/>
    <property type="project" value="UniProtKB-UniRule"/>
</dbReference>
<comment type="caution">
    <text evidence="6">The sequence shown here is derived from an EMBL/GenBank/DDBJ whole genome shotgun (WGS) entry which is preliminary data.</text>
</comment>
<keyword evidence="7" id="KW-1185">Reference proteome</keyword>
<evidence type="ECO:0000313" key="7">
    <source>
        <dbReference type="Proteomes" id="UP000645257"/>
    </source>
</evidence>
<feature type="short sequence motif" description="DGA/G" evidence="4">
    <location>
        <begin position="209"/>
        <end position="211"/>
    </location>
</feature>
<evidence type="ECO:0000256" key="3">
    <source>
        <dbReference type="ARBA" id="ARBA00023098"/>
    </source>
</evidence>
<dbReference type="AlphaFoldDB" id="A0A918P3V4"/>
<dbReference type="EMBL" id="BMYX01000011">
    <property type="protein sequence ID" value="GGY17400.1"/>
    <property type="molecule type" value="Genomic_DNA"/>
</dbReference>
<dbReference type="InterPro" id="IPR016035">
    <property type="entry name" value="Acyl_Trfase/lysoPLipase"/>
</dbReference>
<feature type="short sequence motif" description="GXSXG" evidence="4">
    <location>
        <begin position="45"/>
        <end position="49"/>
    </location>
</feature>
<evidence type="ECO:0000256" key="2">
    <source>
        <dbReference type="ARBA" id="ARBA00022963"/>
    </source>
</evidence>
<dbReference type="PROSITE" id="PS51635">
    <property type="entry name" value="PNPLA"/>
    <property type="match status" value="1"/>
</dbReference>
<protein>
    <submittedName>
        <fullName evidence="6">Patatin</fullName>
    </submittedName>
</protein>
<name>A0A918P3V4_9NEIS</name>
<dbReference type="SUPFAM" id="SSF52151">
    <property type="entry name" value="FabD/lysophospholipase-like"/>
    <property type="match status" value="1"/>
</dbReference>
<feature type="domain" description="PNPLA" evidence="5">
    <location>
        <begin position="9"/>
        <end position="222"/>
    </location>
</feature>
<dbReference type="Gene3D" id="3.40.1090.10">
    <property type="entry name" value="Cytosolic phospholipase A2 catalytic domain"/>
    <property type="match status" value="1"/>
</dbReference>
<dbReference type="Proteomes" id="UP000645257">
    <property type="component" value="Unassembled WGS sequence"/>
</dbReference>
<evidence type="ECO:0000313" key="6">
    <source>
        <dbReference type="EMBL" id="GGY17400.1"/>
    </source>
</evidence>
<dbReference type="Pfam" id="PF01734">
    <property type="entry name" value="Patatin"/>
    <property type="match status" value="1"/>
</dbReference>
<keyword evidence="3 4" id="KW-0443">Lipid metabolism</keyword>
<accession>A0A918P3V4</accession>
<organism evidence="6 7">
    <name type="scientific">Paludibacterium paludis</name>
    <dbReference type="NCBI Taxonomy" id="1225769"/>
    <lineage>
        <taxon>Bacteria</taxon>
        <taxon>Pseudomonadati</taxon>
        <taxon>Pseudomonadota</taxon>
        <taxon>Betaproteobacteria</taxon>
        <taxon>Neisseriales</taxon>
        <taxon>Chromobacteriaceae</taxon>
        <taxon>Paludibacterium</taxon>
    </lineage>
</organism>
<feature type="active site" description="Proton acceptor" evidence="4">
    <location>
        <position position="209"/>
    </location>
</feature>
<gene>
    <name evidence="6" type="ORF">GCM10011289_21030</name>
</gene>